<dbReference type="AlphaFoldDB" id="A0A177BF83"/>
<accession>A0A177BF83</accession>
<dbReference type="Gene3D" id="3.30.200.20">
    <property type="entry name" value="Phosphorylase Kinase, domain 1"/>
    <property type="match status" value="1"/>
</dbReference>
<reference evidence="1 2" key="1">
    <citation type="submission" date="2016-04" db="EMBL/GenBank/DDBJ databases">
        <title>The genome of Intoshia linei affirms orthonectids as highly simplified spiralians.</title>
        <authorList>
            <person name="Mikhailov K.V."/>
            <person name="Slusarev G.S."/>
            <person name="Nikitin M.A."/>
            <person name="Logacheva M.D."/>
            <person name="Penin A."/>
            <person name="Aleoshin V."/>
            <person name="Panchin Y.V."/>
        </authorList>
    </citation>
    <scope>NUCLEOTIDE SEQUENCE [LARGE SCALE GENOMIC DNA]</scope>
    <source>
        <strain evidence="1">Intl2013</strain>
        <tissue evidence="1">Whole animal</tissue>
    </source>
</reference>
<protein>
    <submittedName>
        <fullName evidence="1">Uncharacterized protein</fullName>
    </submittedName>
</protein>
<sequence length="139" mass="16024">MWKLFSTDPLSNFKYSLGKSTDKDIFTTYANFYVCECKEKKTGQDFTAFVYEGINKSSGIHALCKIRSMRYPGIVQYVDSLDTKDALYIITEKCVPLYTFKNEATAYCLENDVCILGFYDIMIDKKRFGDPVLVYSLNK</sequence>
<dbReference type="OrthoDB" id="447103at2759"/>
<dbReference type="InterPro" id="IPR011009">
    <property type="entry name" value="Kinase-like_dom_sf"/>
</dbReference>
<evidence type="ECO:0000313" key="2">
    <source>
        <dbReference type="Proteomes" id="UP000078046"/>
    </source>
</evidence>
<comment type="caution">
    <text evidence="1">The sequence shown here is derived from an EMBL/GenBank/DDBJ whole genome shotgun (WGS) entry which is preliminary data.</text>
</comment>
<name>A0A177BF83_9BILA</name>
<dbReference type="EMBL" id="LWCA01000003">
    <property type="protein sequence ID" value="OAF72144.1"/>
    <property type="molecule type" value="Genomic_DNA"/>
</dbReference>
<proteinExistence type="predicted"/>
<evidence type="ECO:0000313" key="1">
    <source>
        <dbReference type="EMBL" id="OAF72144.1"/>
    </source>
</evidence>
<keyword evidence="2" id="KW-1185">Reference proteome</keyword>
<organism evidence="1 2">
    <name type="scientific">Intoshia linei</name>
    <dbReference type="NCBI Taxonomy" id="1819745"/>
    <lineage>
        <taxon>Eukaryota</taxon>
        <taxon>Metazoa</taxon>
        <taxon>Spiralia</taxon>
        <taxon>Lophotrochozoa</taxon>
        <taxon>Mesozoa</taxon>
        <taxon>Orthonectida</taxon>
        <taxon>Rhopaluridae</taxon>
        <taxon>Intoshia</taxon>
    </lineage>
</organism>
<dbReference type="SUPFAM" id="SSF56112">
    <property type="entry name" value="Protein kinase-like (PK-like)"/>
    <property type="match status" value="1"/>
</dbReference>
<gene>
    <name evidence="1" type="ORF">A3Q56_00085</name>
</gene>
<dbReference type="Proteomes" id="UP000078046">
    <property type="component" value="Unassembled WGS sequence"/>
</dbReference>